<name>A0A101PZ99_STRCK</name>
<dbReference type="EMBL" id="LMWP01000035">
    <property type="protein sequence ID" value="KUN20434.1"/>
    <property type="molecule type" value="Genomic_DNA"/>
</dbReference>
<reference evidence="2 3" key="1">
    <citation type="submission" date="2015-10" db="EMBL/GenBank/DDBJ databases">
        <title>Draft genome sequence of Streptomyces corchorusii DSM 40340, type strain for the species Streptomyces corchorusii.</title>
        <authorList>
            <person name="Ruckert C."/>
            <person name="Winkler A."/>
            <person name="Kalinowski J."/>
            <person name="Kampfer P."/>
            <person name="Glaeser S."/>
        </authorList>
    </citation>
    <scope>NUCLEOTIDE SEQUENCE [LARGE SCALE GENOMIC DNA]</scope>
    <source>
        <strain evidence="2 3">DSM 40340</strain>
    </source>
</reference>
<evidence type="ECO:0000256" key="1">
    <source>
        <dbReference type="SAM" id="Phobius"/>
    </source>
</evidence>
<proteinExistence type="predicted"/>
<sequence length="78" mass="7812">MSATRCSGFCHRGFSVGLTWFMMPIAFAKPWGLAGTAGLLASPLNTVESFLELAGLAAVVAPIVAVVCRGVGAGASAA</sequence>
<protein>
    <submittedName>
        <fullName evidence="2">Uncharacterized protein</fullName>
    </submittedName>
</protein>
<feature type="transmembrane region" description="Helical" evidence="1">
    <location>
        <begin position="12"/>
        <end position="33"/>
    </location>
</feature>
<feature type="transmembrane region" description="Helical" evidence="1">
    <location>
        <begin position="53"/>
        <end position="72"/>
    </location>
</feature>
<comment type="caution">
    <text evidence="2">The sequence shown here is derived from an EMBL/GenBank/DDBJ whole genome shotgun (WGS) entry which is preliminary data.</text>
</comment>
<keyword evidence="3" id="KW-1185">Reference proteome</keyword>
<keyword evidence="1" id="KW-0472">Membrane</keyword>
<evidence type="ECO:0000313" key="3">
    <source>
        <dbReference type="Proteomes" id="UP000053398"/>
    </source>
</evidence>
<gene>
    <name evidence="2" type="ORF">AQJ11_30125</name>
</gene>
<keyword evidence="1" id="KW-1133">Transmembrane helix</keyword>
<evidence type="ECO:0000313" key="2">
    <source>
        <dbReference type="EMBL" id="KUN20434.1"/>
    </source>
</evidence>
<dbReference type="Proteomes" id="UP000053398">
    <property type="component" value="Unassembled WGS sequence"/>
</dbReference>
<accession>A0A101PZ99</accession>
<dbReference type="AlphaFoldDB" id="A0A101PZ99"/>
<keyword evidence="1" id="KW-0812">Transmembrane</keyword>
<organism evidence="2 3">
    <name type="scientific">Streptomyces corchorusii</name>
    <name type="common">Streptomyces chibaensis</name>
    <dbReference type="NCBI Taxonomy" id="1903"/>
    <lineage>
        <taxon>Bacteria</taxon>
        <taxon>Bacillati</taxon>
        <taxon>Actinomycetota</taxon>
        <taxon>Actinomycetes</taxon>
        <taxon>Kitasatosporales</taxon>
        <taxon>Streptomycetaceae</taxon>
        <taxon>Streptomyces</taxon>
    </lineage>
</organism>